<feature type="domain" description="Glycosyltransferase 2-like" evidence="7">
    <location>
        <begin position="7"/>
        <end position="129"/>
    </location>
</feature>
<dbReference type="GO" id="GO:0005886">
    <property type="term" value="C:plasma membrane"/>
    <property type="evidence" value="ECO:0007669"/>
    <property type="project" value="UniProtKB-SubCell"/>
</dbReference>
<comment type="subcellular location">
    <subcellularLocation>
        <location evidence="1">Cell membrane</location>
    </subcellularLocation>
</comment>
<dbReference type="Proteomes" id="UP000094707">
    <property type="component" value="Chromosome I"/>
</dbReference>
<evidence type="ECO:0000256" key="3">
    <source>
        <dbReference type="ARBA" id="ARBA00022676"/>
    </source>
</evidence>
<evidence type="ECO:0000256" key="6">
    <source>
        <dbReference type="SAM" id="Phobius"/>
    </source>
</evidence>
<evidence type="ECO:0000256" key="4">
    <source>
        <dbReference type="ARBA" id="ARBA00022679"/>
    </source>
</evidence>
<evidence type="ECO:0000313" key="8">
    <source>
        <dbReference type="EMBL" id="SCG86394.1"/>
    </source>
</evidence>
<dbReference type="Pfam" id="PF00535">
    <property type="entry name" value="Glycos_transf_2"/>
    <property type="match status" value="1"/>
</dbReference>
<evidence type="ECO:0000256" key="1">
    <source>
        <dbReference type="ARBA" id="ARBA00004236"/>
    </source>
</evidence>
<keyword evidence="2" id="KW-1003">Cell membrane</keyword>
<dbReference type="OrthoDB" id="46222at2157"/>
<dbReference type="AlphaFoldDB" id="A0A1D3L419"/>
<dbReference type="KEGG" id="mcub:MCBB_1845"/>
<proteinExistence type="predicted"/>
<evidence type="ECO:0000256" key="5">
    <source>
        <dbReference type="ARBA" id="ARBA00023136"/>
    </source>
</evidence>
<organism evidence="8 9">
    <name type="scientific">Methanobacterium congolense</name>
    <dbReference type="NCBI Taxonomy" id="118062"/>
    <lineage>
        <taxon>Archaea</taxon>
        <taxon>Methanobacteriati</taxon>
        <taxon>Methanobacteriota</taxon>
        <taxon>Methanomada group</taxon>
        <taxon>Methanobacteria</taxon>
        <taxon>Methanobacteriales</taxon>
        <taxon>Methanobacteriaceae</taxon>
        <taxon>Methanobacterium</taxon>
    </lineage>
</organism>
<protein>
    <submittedName>
        <fullName evidence="8">Chondroitin synthase</fullName>
        <ecNumber evidence="8">2.4.1.175</ecNumber>
    </submittedName>
</protein>
<keyword evidence="9" id="KW-1185">Reference proteome</keyword>
<accession>A0A1D3L419</accession>
<dbReference type="InterPro" id="IPR001173">
    <property type="entry name" value="Glyco_trans_2-like"/>
</dbReference>
<dbReference type="SUPFAM" id="SSF53448">
    <property type="entry name" value="Nucleotide-diphospho-sugar transferases"/>
    <property type="match status" value="1"/>
</dbReference>
<dbReference type="GeneID" id="30412683"/>
<evidence type="ECO:0000256" key="2">
    <source>
        <dbReference type="ARBA" id="ARBA00022475"/>
    </source>
</evidence>
<feature type="transmembrane region" description="Helical" evidence="6">
    <location>
        <begin position="256"/>
        <end position="280"/>
    </location>
</feature>
<name>A0A1D3L419_9EURY</name>
<dbReference type="PANTHER" id="PTHR43646">
    <property type="entry name" value="GLYCOSYLTRANSFERASE"/>
    <property type="match status" value="1"/>
</dbReference>
<reference evidence="8 9" key="1">
    <citation type="submission" date="2016-08" db="EMBL/GenBank/DDBJ databases">
        <authorList>
            <person name="Seilhamer J.J."/>
        </authorList>
    </citation>
    <scope>NUCLEOTIDE SEQUENCE [LARGE SCALE GENOMIC DNA]</scope>
    <source>
        <strain evidence="8">Buetzberg</strain>
    </source>
</reference>
<dbReference type="Gene3D" id="3.90.550.10">
    <property type="entry name" value="Spore Coat Polysaccharide Biosynthesis Protein SpsA, Chain A"/>
    <property type="match status" value="1"/>
</dbReference>
<dbReference type="GO" id="GO:0047238">
    <property type="term" value="F:glucuronosyl-N-acetylgalactosaminyl-proteoglycan 4-beta-N-acetylgalactosaminyltransferase activity"/>
    <property type="evidence" value="ECO:0007669"/>
    <property type="project" value="UniProtKB-EC"/>
</dbReference>
<keyword evidence="6" id="KW-0812">Transmembrane</keyword>
<dbReference type="PANTHER" id="PTHR43646:SF2">
    <property type="entry name" value="GLYCOSYLTRANSFERASE 2-LIKE DOMAIN-CONTAINING PROTEIN"/>
    <property type="match status" value="1"/>
</dbReference>
<dbReference type="EMBL" id="LT607756">
    <property type="protein sequence ID" value="SCG86394.1"/>
    <property type="molecule type" value="Genomic_DNA"/>
</dbReference>
<keyword evidence="6" id="KW-1133">Transmembrane helix</keyword>
<evidence type="ECO:0000259" key="7">
    <source>
        <dbReference type="Pfam" id="PF00535"/>
    </source>
</evidence>
<dbReference type="RefSeq" id="WP_071907462.1">
    <property type="nucleotide sequence ID" value="NZ_LT607756.1"/>
</dbReference>
<keyword evidence="5 6" id="KW-0472">Membrane</keyword>
<keyword evidence="3 8" id="KW-0328">Glycosyltransferase</keyword>
<sequence length="290" mass="32762">MEKPLVSIVVPVLNSEKTLKKCLKSVMNQNYGNIEVTVVDGGSHDKTVEISEDMGAKVIDANVASMTKQTNVGISNSRGKYIYRIDSDVILPQDIVGECVEKCEFEGYDGACVFWLPDESISFWAKVRRIEKESYVENPNCVGSIKYDKNVLGARFLRKDVLDTVGGFDEDISTAGEDYALYNKLAESDFHFALIKSREKHLGEPKRIKDIIRKNFRYGTALMQFLENQKEKKNQFSPAGRTYLIKAFETAFKDNLALFFGLMVYLFAVYTSTATGVVYYKFTTKTKNVA</sequence>
<keyword evidence="4 8" id="KW-0808">Transferase</keyword>
<evidence type="ECO:0000313" key="9">
    <source>
        <dbReference type="Proteomes" id="UP000094707"/>
    </source>
</evidence>
<dbReference type="EC" id="2.4.1.175" evidence="8"/>
<dbReference type="STRING" id="118062.MCBB_1845"/>
<dbReference type="InterPro" id="IPR029044">
    <property type="entry name" value="Nucleotide-diphossugar_trans"/>
</dbReference>
<gene>
    <name evidence="8" type="primary">kfoC</name>
    <name evidence="8" type="ORF">MCBB_1845</name>
</gene>